<dbReference type="PANTHER" id="PTHR13604:SF0">
    <property type="entry name" value="ABASIC SITE PROCESSING PROTEIN HMCES"/>
    <property type="match status" value="1"/>
</dbReference>
<keyword evidence="6" id="KW-0238">DNA-binding</keyword>
<evidence type="ECO:0000256" key="2">
    <source>
        <dbReference type="ARBA" id="ARBA00022670"/>
    </source>
</evidence>
<reference evidence="9 10" key="1">
    <citation type="submission" date="2020-04" db="EMBL/GenBank/DDBJ databases">
        <title>Zoogloea sp. G-4-1-14 isolated from soil.</title>
        <authorList>
            <person name="Dahal R.H."/>
        </authorList>
    </citation>
    <scope>NUCLEOTIDE SEQUENCE [LARGE SCALE GENOMIC DNA]</scope>
    <source>
        <strain evidence="9 10">G-4-1-14</strain>
    </source>
</reference>
<dbReference type="GO" id="GO:0003697">
    <property type="term" value="F:single-stranded DNA binding"/>
    <property type="evidence" value="ECO:0007669"/>
    <property type="project" value="InterPro"/>
</dbReference>
<keyword evidence="5" id="KW-0190">Covalent protein-DNA linkage</keyword>
<dbReference type="EMBL" id="JABBGA010000001">
    <property type="protein sequence ID" value="NML24349.1"/>
    <property type="molecule type" value="Genomic_DNA"/>
</dbReference>
<proteinExistence type="inferred from homology"/>
<dbReference type="GO" id="GO:0008233">
    <property type="term" value="F:peptidase activity"/>
    <property type="evidence" value="ECO:0007669"/>
    <property type="project" value="UniProtKB-KW"/>
</dbReference>
<dbReference type="InterPro" id="IPR036590">
    <property type="entry name" value="SRAP-like"/>
</dbReference>
<evidence type="ECO:0000313" key="10">
    <source>
        <dbReference type="Proteomes" id="UP000580043"/>
    </source>
</evidence>
<evidence type="ECO:0000256" key="3">
    <source>
        <dbReference type="ARBA" id="ARBA00022763"/>
    </source>
</evidence>
<dbReference type="GO" id="GO:0106300">
    <property type="term" value="P:protein-DNA covalent cross-linking repair"/>
    <property type="evidence" value="ECO:0007669"/>
    <property type="project" value="InterPro"/>
</dbReference>
<name>A0A848FZQ5_9RHOO</name>
<evidence type="ECO:0000256" key="4">
    <source>
        <dbReference type="ARBA" id="ARBA00022801"/>
    </source>
</evidence>
<dbReference type="Pfam" id="PF02586">
    <property type="entry name" value="SRAP"/>
    <property type="match status" value="1"/>
</dbReference>
<keyword evidence="3" id="KW-0227">DNA damage</keyword>
<gene>
    <name evidence="9" type="ORF">HHL15_01205</name>
</gene>
<evidence type="ECO:0000256" key="7">
    <source>
        <dbReference type="ARBA" id="ARBA00023239"/>
    </source>
</evidence>
<evidence type="ECO:0000256" key="1">
    <source>
        <dbReference type="ARBA" id="ARBA00008136"/>
    </source>
</evidence>
<organism evidence="9 10">
    <name type="scientific">Zoogloea dura</name>
    <dbReference type="NCBI Taxonomy" id="2728840"/>
    <lineage>
        <taxon>Bacteria</taxon>
        <taxon>Pseudomonadati</taxon>
        <taxon>Pseudomonadota</taxon>
        <taxon>Betaproteobacteria</taxon>
        <taxon>Rhodocyclales</taxon>
        <taxon>Zoogloeaceae</taxon>
        <taxon>Zoogloea</taxon>
    </lineage>
</organism>
<accession>A0A848FZQ5</accession>
<dbReference type="PANTHER" id="PTHR13604">
    <property type="entry name" value="DC12-RELATED"/>
    <property type="match status" value="1"/>
</dbReference>
<dbReference type="GO" id="GO:0006508">
    <property type="term" value="P:proteolysis"/>
    <property type="evidence" value="ECO:0007669"/>
    <property type="project" value="UniProtKB-KW"/>
</dbReference>
<dbReference type="InterPro" id="IPR003738">
    <property type="entry name" value="SRAP"/>
</dbReference>
<comment type="caution">
    <text evidence="9">The sequence shown here is derived from an EMBL/GenBank/DDBJ whole genome shotgun (WGS) entry which is preliminary data.</text>
</comment>
<evidence type="ECO:0000313" key="9">
    <source>
        <dbReference type="EMBL" id="NML24349.1"/>
    </source>
</evidence>
<dbReference type="Gene3D" id="3.90.1680.10">
    <property type="entry name" value="SOS response associated peptidase-like"/>
    <property type="match status" value="1"/>
</dbReference>
<keyword evidence="4 8" id="KW-0378">Hydrolase</keyword>
<keyword evidence="2 8" id="KW-0645">Protease</keyword>
<sequence length="205" mass="23019">MCANYRPSSREALAAFPLPPPDFTYGEAYPGSLVPIVTNFAPRIWVPACFGLIPGWAKDTKIARSTYNARSETVAEKPSFRHAWQRGQLCIIPADAIFEPCYETGKAVRWRIEREDGKPMGLAGLWERKLADDGPSSWSMTMLTINADNDPVFRRFHKPEDEKRSVVILPDDAWGDWLRCKSDRDAAGILAERASAELVTHADPR</sequence>
<evidence type="ECO:0000256" key="6">
    <source>
        <dbReference type="ARBA" id="ARBA00023125"/>
    </source>
</evidence>
<keyword evidence="10" id="KW-1185">Reference proteome</keyword>
<dbReference type="EC" id="3.4.-.-" evidence="8"/>
<dbReference type="RefSeq" id="WP_169143985.1">
    <property type="nucleotide sequence ID" value="NZ_JABBGA010000001.1"/>
</dbReference>
<comment type="similarity">
    <text evidence="1 8">Belongs to the SOS response-associated peptidase family.</text>
</comment>
<protein>
    <recommendedName>
        <fullName evidence="8">Abasic site processing protein</fullName>
        <ecNumber evidence="8">3.4.-.-</ecNumber>
    </recommendedName>
</protein>
<evidence type="ECO:0000256" key="5">
    <source>
        <dbReference type="ARBA" id="ARBA00023124"/>
    </source>
</evidence>
<keyword evidence="7" id="KW-0456">Lyase</keyword>
<dbReference type="SUPFAM" id="SSF143081">
    <property type="entry name" value="BB1717-like"/>
    <property type="match status" value="1"/>
</dbReference>
<evidence type="ECO:0000256" key="8">
    <source>
        <dbReference type="RuleBase" id="RU364100"/>
    </source>
</evidence>
<dbReference type="GO" id="GO:0016829">
    <property type="term" value="F:lyase activity"/>
    <property type="evidence" value="ECO:0007669"/>
    <property type="project" value="UniProtKB-KW"/>
</dbReference>
<dbReference type="Proteomes" id="UP000580043">
    <property type="component" value="Unassembled WGS sequence"/>
</dbReference>
<dbReference type="AlphaFoldDB" id="A0A848FZQ5"/>